<reference evidence="3" key="1">
    <citation type="submission" date="2015-07" db="EMBL/GenBank/DDBJ databases">
        <title>Discovery of a poly(ethylene terephthalate assimilation.</title>
        <authorList>
            <person name="Yoshida S."/>
            <person name="Hiraga K."/>
            <person name="Takehana T."/>
            <person name="Taniguchi I."/>
            <person name="Yamaji H."/>
            <person name="Maeda Y."/>
            <person name="Toyohara K."/>
            <person name="Miyamoto K."/>
            <person name="Kimura Y."/>
            <person name="Oda K."/>
        </authorList>
    </citation>
    <scope>NUCLEOTIDE SEQUENCE [LARGE SCALE GENOMIC DNA]</scope>
    <source>
        <strain evidence="3">NBRC 110686 / TISTR 2288 / 201-F6</strain>
    </source>
</reference>
<dbReference type="Proteomes" id="UP000037660">
    <property type="component" value="Unassembled WGS sequence"/>
</dbReference>
<keyword evidence="3" id="KW-1185">Reference proteome</keyword>
<evidence type="ECO:0000313" key="2">
    <source>
        <dbReference type="EMBL" id="GAP38443.1"/>
    </source>
</evidence>
<feature type="signal peptide" evidence="1">
    <location>
        <begin position="1"/>
        <end position="30"/>
    </location>
</feature>
<name>A0A0K8P710_PISS1</name>
<dbReference type="RefSeq" id="WP_054022300.1">
    <property type="nucleotide sequence ID" value="NZ_BBYR01000076.1"/>
</dbReference>
<dbReference type="OrthoDB" id="8688876at2"/>
<dbReference type="STRING" id="1547922.ISF6_4901"/>
<gene>
    <name evidence="2" type="ORF">ISF6_4901</name>
</gene>
<dbReference type="Gene3D" id="2.20.130.30">
    <property type="entry name" value="Protein of unknown function DUF2782"/>
    <property type="match status" value="1"/>
</dbReference>
<dbReference type="EMBL" id="BBYR01000076">
    <property type="protein sequence ID" value="GAP38443.1"/>
    <property type="molecule type" value="Genomic_DNA"/>
</dbReference>
<dbReference type="AlphaFoldDB" id="A0A0K8P710"/>
<protein>
    <recommendedName>
        <fullName evidence="4">DUF2782 domain-containing protein</fullName>
    </recommendedName>
</protein>
<organism evidence="2 3">
    <name type="scientific">Piscinibacter sakaiensis</name>
    <name type="common">Ideonella sakaiensis</name>
    <dbReference type="NCBI Taxonomy" id="1547922"/>
    <lineage>
        <taxon>Bacteria</taxon>
        <taxon>Pseudomonadati</taxon>
        <taxon>Pseudomonadota</taxon>
        <taxon>Betaproteobacteria</taxon>
        <taxon>Burkholderiales</taxon>
        <taxon>Sphaerotilaceae</taxon>
        <taxon>Piscinibacter</taxon>
    </lineage>
</organism>
<sequence length="130" mass="13275">MPCRHAALPLPTARAAVAALLAATAVAATAADAPAAAGAAASAASAPPGYLVIDEIRGEPRVQQIVIEDGGSRIEETRVRGNTTRISVTPKVGTQRGYEIITEDGSRDVSDGLTGARGAAGKRVWRVLSF</sequence>
<proteinExistence type="predicted"/>
<evidence type="ECO:0008006" key="4">
    <source>
        <dbReference type="Google" id="ProtNLM"/>
    </source>
</evidence>
<comment type="caution">
    <text evidence="2">The sequence shown here is derived from an EMBL/GenBank/DDBJ whole genome shotgun (WGS) entry which is preliminary data.</text>
</comment>
<reference evidence="2 3" key="2">
    <citation type="journal article" date="2016" name="Science">
        <title>A bacterium that degrades and assimilates poly(ethylene terephthalate).</title>
        <authorList>
            <person name="Yoshida S."/>
            <person name="Hiraga K."/>
            <person name="Takehana T."/>
            <person name="Taniguchi I."/>
            <person name="Yamaji H."/>
            <person name="Maeda Y."/>
            <person name="Toyohara K."/>
            <person name="Miyamoto K."/>
            <person name="Kimura Y."/>
            <person name="Oda K."/>
        </authorList>
    </citation>
    <scope>NUCLEOTIDE SEQUENCE [LARGE SCALE GENOMIC DNA]</scope>
    <source>
        <strain evidence="3">NBRC 110686 / TISTR 2288 / 201-F6</strain>
    </source>
</reference>
<feature type="chain" id="PRO_5005513786" description="DUF2782 domain-containing protein" evidence="1">
    <location>
        <begin position="31"/>
        <end position="130"/>
    </location>
</feature>
<evidence type="ECO:0000313" key="3">
    <source>
        <dbReference type="Proteomes" id="UP000037660"/>
    </source>
</evidence>
<accession>A0A0K8P710</accession>
<keyword evidence="1" id="KW-0732">Signal</keyword>
<evidence type="ECO:0000256" key="1">
    <source>
        <dbReference type="SAM" id="SignalP"/>
    </source>
</evidence>